<proteinExistence type="predicted"/>
<evidence type="ECO:0000313" key="1">
    <source>
        <dbReference type="EMBL" id="CAI5437886.1"/>
    </source>
</evidence>
<accession>A0A9P1MS86</accession>
<organism evidence="1 2">
    <name type="scientific">Caenorhabditis angaria</name>
    <dbReference type="NCBI Taxonomy" id="860376"/>
    <lineage>
        <taxon>Eukaryota</taxon>
        <taxon>Metazoa</taxon>
        <taxon>Ecdysozoa</taxon>
        <taxon>Nematoda</taxon>
        <taxon>Chromadorea</taxon>
        <taxon>Rhabditida</taxon>
        <taxon>Rhabditina</taxon>
        <taxon>Rhabditomorpha</taxon>
        <taxon>Rhabditoidea</taxon>
        <taxon>Rhabditidae</taxon>
        <taxon>Peloderinae</taxon>
        <taxon>Caenorhabditis</taxon>
    </lineage>
</organism>
<reference evidence="1" key="1">
    <citation type="submission" date="2022-11" db="EMBL/GenBank/DDBJ databases">
        <authorList>
            <person name="Kikuchi T."/>
        </authorList>
    </citation>
    <scope>NUCLEOTIDE SEQUENCE</scope>
    <source>
        <strain evidence="1">PS1010</strain>
    </source>
</reference>
<sequence length="682" mass="78460">MQNRPDFIKCLKKGGSEKAISELKTFMRIELTNIENDEDLEEEEYLLYIEKVELANFALKLARKLLRKKGYPFSGIFETLIESNSQTIPIVLNIASYCFPQSGIASTSQEINTILSFKTRQKLENDEDFYYASHICDNILEGVAVSGTSRNIDGFWPLTQYLLKHKSINKQWIAQSCLSASLAIIDRFPERQYHFFDELLTLIVEELELEIKLEKARDMKKLENIMENFMSENKVALIYKNDTRNTIFKFLQYFLEMDLKVDMFVNWIVKISSFSDVEISRRRCLAVMELCVKKSSLQHAYLDILVSVMKICKITIAGNSMFRQFESSEARSSENFLQELSKVVHPDAQSFAKKLLPSPDVLWAKLRSNEVSKVSVVRNAIIIGSCHFLNSEDDKKQIIPILLLTCLNELREKFGQKWDKFRLHISGSSNKTLSDLSEFTDPILMTDENLKIDALKCALLIDKKPRQLMQLVADMTISIISKGNLLEIEKILPFLRVFFEENPASSTDIVKEIMIFLSKNVAQNSSAIFRVIQEYPGDIEMELDVIEKLVENYSNSPDFLKVLLKLSQIPPKVFEKIEISLEEKIFIEIWEKFANGIVDIDVLNKVFEKEKGQKFAGFVENINMSNLAEEVKVTVYSTLGAHFVIKDDLTNLHSLIGILNKNHIFEKISCNFRQNSGLSYIV</sequence>
<evidence type="ECO:0000313" key="2">
    <source>
        <dbReference type="Proteomes" id="UP001152747"/>
    </source>
</evidence>
<gene>
    <name evidence="1" type="ORF">CAMP_LOCUS523</name>
</gene>
<protein>
    <submittedName>
        <fullName evidence="1">Uncharacterized protein</fullName>
    </submittedName>
</protein>
<dbReference type="AlphaFoldDB" id="A0A9P1MS86"/>
<keyword evidence="2" id="KW-1185">Reference proteome</keyword>
<dbReference type="Proteomes" id="UP001152747">
    <property type="component" value="Unassembled WGS sequence"/>
</dbReference>
<dbReference type="EMBL" id="CANHGI010000001">
    <property type="protein sequence ID" value="CAI5437886.1"/>
    <property type="molecule type" value="Genomic_DNA"/>
</dbReference>
<name>A0A9P1MS86_9PELO</name>
<comment type="caution">
    <text evidence="1">The sequence shown here is derived from an EMBL/GenBank/DDBJ whole genome shotgun (WGS) entry which is preliminary data.</text>
</comment>